<dbReference type="EMBL" id="JACXVP010000001">
    <property type="protein sequence ID" value="KAG5632455.1"/>
    <property type="molecule type" value="Genomic_DNA"/>
</dbReference>
<comment type="caution">
    <text evidence="1">The sequence shown here is derived from an EMBL/GenBank/DDBJ whole genome shotgun (WGS) entry which is preliminary data.</text>
</comment>
<accession>A0A9J6B7Q6</accession>
<sequence length="134" mass="14993">MVQRLCGSQTNAGDGCEISHLLYADDSLVFCEAVVEQMRHLKEILSIFNLFQAFIQSSNKFATSCKKPRMPDGDFPNKIFGDAMGAKNKSIEIWNEVIERCDRKLARWNTQYLSLGGRPTLIGSVLDAFGKATK</sequence>
<proteinExistence type="predicted"/>
<name>A0A9J6B7Q6_SOLCO</name>
<evidence type="ECO:0000313" key="2">
    <source>
        <dbReference type="Proteomes" id="UP000824120"/>
    </source>
</evidence>
<evidence type="ECO:0000313" key="1">
    <source>
        <dbReference type="EMBL" id="KAG5632455.1"/>
    </source>
</evidence>
<organism evidence="1 2">
    <name type="scientific">Solanum commersonii</name>
    <name type="common">Commerson's wild potato</name>
    <name type="synonym">Commerson's nightshade</name>
    <dbReference type="NCBI Taxonomy" id="4109"/>
    <lineage>
        <taxon>Eukaryota</taxon>
        <taxon>Viridiplantae</taxon>
        <taxon>Streptophyta</taxon>
        <taxon>Embryophyta</taxon>
        <taxon>Tracheophyta</taxon>
        <taxon>Spermatophyta</taxon>
        <taxon>Magnoliopsida</taxon>
        <taxon>eudicotyledons</taxon>
        <taxon>Gunneridae</taxon>
        <taxon>Pentapetalae</taxon>
        <taxon>asterids</taxon>
        <taxon>lamiids</taxon>
        <taxon>Solanales</taxon>
        <taxon>Solanaceae</taxon>
        <taxon>Solanoideae</taxon>
        <taxon>Solaneae</taxon>
        <taxon>Solanum</taxon>
    </lineage>
</organism>
<gene>
    <name evidence="1" type="ORF">H5410_004172</name>
</gene>
<dbReference type="AlphaFoldDB" id="A0A9J6B7Q6"/>
<protein>
    <recommendedName>
        <fullName evidence="3">Reverse transcriptase domain-containing protein</fullName>
    </recommendedName>
</protein>
<evidence type="ECO:0008006" key="3">
    <source>
        <dbReference type="Google" id="ProtNLM"/>
    </source>
</evidence>
<dbReference type="Proteomes" id="UP000824120">
    <property type="component" value="Chromosome 1"/>
</dbReference>
<dbReference type="OrthoDB" id="1932527at2759"/>
<reference evidence="1 2" key="1">
    <citation type="submission" date="2020-09" db="EMBL/GenBank/DDBJ databases">
        <title>De no assembly of potato wild relative species, Solanum commersonii.</title>
        <authorList>
            <person name="Cho K."/>
        </authorList>
    </citation>
    <scope>NUCLEOTIDE SEQUENCE [LARGE SCALE GENOMIC DNA]</scope>
    <source>
        <strain evidence="1">LZ3.2</strain>
        <tissue evidence="1">Leaf</tissue>
    </source>
</reference>
<keyword evidence="2" id="KW-1185">Reference proteome</keyword>